<evidence type="ECO:0000259" key="1">
    <source>
        <dbReference type="Pfam" id="PF18406"/>
    </source>
</evidence>
<proteinExistence type="predicted"/>
<dbReference type="Proteomes" id="UP001595884">
    <property type="component" value="Unassembled WGS sequence"/>
</dbReference>
<dbReference type="Pfam" id="PF18406">
    <property type="entry name" value="DUF1281_C"/>
    <property type="match status" value="1"/>
</dbReference>
<evidence type="ECO:0000313" key="3">
    <source>
        <dbReference type="Proteomes" id="UP001595884"/>
    </source>
</evidence>
<dbReference type="InterPro" id="IPR041329">
    <property type="entry name" value="YubB_C"/>
</dbReference>
<protein>
    <recommendedName>
        <fullName evidence="1">YubB ferredoxin-like domain-containing protein</fullName>
    </recommendedName>
</protein>
<feature type="domain" description="YubB ferredoxin-like" evidence="1">
    <location>
        <begin position="115"/>
        <end position="196"/>
    </location>
</feature>
<reference evidence="3" key="1">
    <citation type="journal article" date="2019" name="Int. J. Syst. Evol. Microbiol.">
        <title>The Global Catalogue of Microorganisms (GCM) 10K type strain sequencing project: providing services to taxonomists for standard genome sequencing and annotation.</title>
        <authorList>
            <consortium name="The Broad Institute Genomics Platform"/>
            <consortium name="The Broad Institute Genome Sequencing Center for Infectious Disease"/>
            <person name="Wu L."/>
            <person name="Ma J."/>
        </authorList>
    </citation>
    <scope>NUCLEOTIDE SEQUENCE [LARGE SCALE GENOMIC DNA]</scope>
    <source>
        <strain evidence="3">CGMCC 1.12849</strain>
    </source>
</reference>
<comment type="caution">
    <text evidence="2">The sequence shown here is derived from an EMBL/GenBank/DDBJ whole genome shotgun (WGS) entry which is preliminary data.</text>
</comment>
<evidence type="ECO:0000313" key="2">
    <source>
        <dbReference type="EMBL" id="MFC4717774.1"/>
    </source>
</evidence>
<dbReference type="EMBL" id="JBHSHE010000082">
    <property type="protein sequence ID" value="MFC4717774.1"/>
    <property type="molecule type" value="Genomic_DNA"/>
</dbReference>
<gene>
    <name evidence="2" type="ORF">ACFO7V_16755</name>
</gene>
<dbReference type="RefSeq" id="WP_346058760.1">
    <property type="nucleotide sequence ID" value="NZ_BAAAVQ010000005.1"/>
</dbReference>
<keyword evidence="3" id="KW-1185">Reference proteome</keyword>
<organism evidence="2 3">
    <name type="scientific">Glutamicibacter bergerei</name>
    <dbReference type="NCBI Taxonomy" id="256702"/>
    <lineage>
        <taxon>Bacteria</taxon>
        <taxon>Bacillati</taxon>
        <taxon>Actinomycetota</taxon>
        <taxon>Actinomycetes</taxon>
        <taxon>Micrococcales</taxon>
        <taxon>Micrococcaceae</taxon>
        <taxon>Glutamicibacter</taxon>
    </lineage>
</organism>
<name>A0ABV9MRY1_9MICC</name>
<sequence>MPNHVTSIITAPKLVIEAITRGYTPEEIQSYKDEIEELRERELTQWFTAERKESALKIREARAVEMLTEKITDFNMAIPQPVNIETGGCSRQHEEGVICWYEWNPKSWGTKWNAYETTVEPRENGLTELRFDTAWSHPYPVLEKLSKKFPSVLIQVSYADEDLGHNIGQYAIKNGERSDLLGIEEGSDEANDFAAHIKYGKTYAELEAEWEV</sequence>
<accession>A0ABV9MRY1</accession>